<gene>
    <name evidence="2" type="ORF">FPZ12_040235</name>
</gene>
<keyword evidence="3" id="KW-1185">Reference proteome</keyword>
<proteinExistence type="predicted"/>
<reference evidence="2" key="1">
    <citation type="submission" date="2019-09" db="EMBL/GenBank/DDBJ databases">
        <authorList>
            <person name="Teo W.F.A."/>
            <person name="Duangmal K."/>
        </authorList>
    </citation>
    <scope>NUCLEOTIDE SEQUENCE [LARGE SCALE GENOMIC DNA]</scope>
    <source>
        <strain evidence="2">K81G1</strain>
    </source>
</reference>
<evidence type="ECO:0000313" key="2">
    <source>
        <dbReference type="EMBL" id="KAA9150893.1"/>
    </source>
</evidence>
<dbReference type="InterPro" id="IPR007436">
    <property type="entry name" value="DUF485"/>
</dbReference>
<keyword evidence="1" id="KW-0812">Transmembrane</keyword>
<organism evidence="2 3">
    <name type="scientific">Amycolatopsis acidicola</name>
    <dbReference type="NCBI Taxonomy" id="2596893"/>
    <lineage>
        <taxon>Bacteria</taxon>
        <taxon>Bacillati</taxon>
        <taxon>Actinomycetota</taxon>
        <taxon>Actinomycetes</taxon>
        <taxon>Pseudonocardiales</taxon>
        <taxon>Pseudonocardiaceae</taxon>
        <taxon>Amycolatopsis</taxon>
    </lineage>
</organism>
<dbReference type="OrthoDB" id="3697432at2"/>
<sequence>MAEEPDNSELVTRRRIAVIGGLTGLVLFLAVPALTAFTTLFDGKVGPVGAGYVAAAFAILFPLAGAHFYTRWANRWEDRR</sequence>
<dbReference type="RefSeq" id="WP_144756680.1">
    <property type="nucleotide sequence ID" value="NZ_VMNW02000110.1"/>
</dbReference>
<dbReference type="EMBL" id="VMNW02000110">
    <property type="protein sequence ID" value="KAA9150893.1"/>
    <property type="molecule type" value="Genomic_DNA"/>
</dbReference>
<protein>
    <submittedName>
        <fullName evidence="2">DUF485 domain-containing protein</fullName>
    </submittedName>
</protein>
<dbReference type="Proteomes" id="UP000319769">
    <property type="component" value="Unassembled WGS sequence"/>
</dbReference>
<dbReference type="AlphaFoldDB" id="A0A5N0ULS1"/>
<comment type="caution">
    <text evidence="2">The sequence shown here is derived from an EMBL/GenBank/DDBJ whole genome shotgun (WGS) entry which is preliminary data.</text>
</comment>
<accession>A0A5N0ULS1</accession>
<evidence type="ECO:0000256" key="1">
    <source>
        <dbReference type="SAM" id="Phobius"/>
    </source>
</evidence>
<feature type="transmembrane region" description="Helical" evidence="1">
    <location>
        <begin position="16"/>
        <end position="37"/>
    </location>
</feature>
<keyword evidence="1" id="KW-0472">Membrane</keyword>
<feature type="transmembrane region" description="Helical" evidence="1">
    <location>
        <begin position="49"/>
        <end position="70"/>
    </location>
</feature>
<name>A0A5N0ULS1_9PSEU</name>
<keyword evidence="1" id="KW-1133">Transmembrane helix</keyword>
<dbReference type="Pfam" id="PF04341">
    <property type="entry name" value="DUF485"/>
    <property type="match status" value="1"/>
</dbReference>
<evidence type="ECO:0000313" key="3">
    <source>
        <dbReference type="Proteomes" id="UP000319769"/>
    </source>
</evidence>